<evidence type="ECO:0000256" key="2">
    <source>
        <dbReference type="ARBA" id="ARBA00009993"/>
    </source>
</evidence>
<feature type="domain" description="SKP1 component POZ" evidence="5">
    <location>
        <begin position="6"/>
        <end position="66"/>
    </location>
</feature>
<reference evidence="6 7" key="1">
    <citation type="journal article" date="2018" name="Mol. Plant">
        <title>The genome of Artemisia annua provides insight into the evolution of Asteraceae family and artemisinin biosynthesis.</title>
        <authorList>
            <person name="Shen Q."/>
            <person name="Zhang L."/>
            <person name="Liao Z."/>
            <person name="Wang S."/>
            <person name="Yan T."/>
            <person name="Shi P."/>
            <person name="Liu M."/>
            <person name="Fu X."/>
            <person name="Pan Q."/>
            <person name="Wang Y."/>
            <person name="Lv Z."/>
            <person name="Lu X."/>
            <person name="Zhang F."/>
            <person name="Jiang W."/>
            <person name="Ma Y."/>
            <person name="Chen M."/>
            <person name="Hao X."/>
            <person name="Li L."/>
            <person name="Tang Y."/>
            <person name="Lv G."/>
            <person name="Zhou Y."/>
            <person name="Sun X."/>
            <person name="Brodelius P.E."/>
            <person name="Rose J.K.C."/>
            <person name="Tang K."/>
        </authorList>
    </citation>
    <scope>NUCLEOTIDE SEQUENCE [LARGE SCALE GENOMIC DNA]</scope>
    <source>
        <strain evidence="7">cv. Huhao1</strain>
        <tissue evidence="6">Leaf</tissue>
    </source>
</reference>
<comment type="caution">
    <text evidence="6">The sequence shown here is derived from an EMBL/GenBank/DDBJ whole genome shotgun (WGS) entry which is preliminary data.</text>
</comment>
<gene>
    <name evidence="6" type="ORF">CTI12_AA435800</name>
</gene>
<organism evidence="6 7">
    <name type="scientific">Artemisia annua</name>
    <name type="common">Sweet wormwood</name>
    <dbReference type="NCBI Taxonomy" id="35608"/>
    <lineage>
        <taxon>Eukaryota</taxon>
        <taxon>Viridiplantae</taxon>
        <taxon>Streptophyta</taxon>
        <taxon>Embryophyta</taxon>
        <taxon>Tracheophyta</taxon>
        <taxon>Spermatophyta</taxon>
        <taxon>Magnoliopsida</taxon>
        <taxon>eudicotyledons</taxon>
        <taxon>Gunneridae</taxon>
        <taxon>Pentapetalae</taxon>
        <taxon>asterids</taxon>
        <taxon>campanulids</taxon>
        <taxon>Asterales</taxon>
        <taxon>Asteraceae</taxon>
        <taxon>Asteroideae</taxon>
        <taxon>Anthemideae</taxon>
        <taxon>Artemisiinae</taxon>
        <taxon>Artemisia</taxon>
    </lineage>
</organism>
<dbReference type="GO" id="GO:0016567">
    <property type="term" value="P:protein ubiquitination"/>
    <property type="evidence" value="ECO:0007669"/>
    <property type="project" value="UniProtKB-UniRule"/>
</dbReference>
<keyword evidence="7" id="KW-1185">Reference proteome</keyword>
<dbReference type="InterPro" id="IPR011333">
    <property type="entry name" value="SKP1/BTB/POZ_sf"/>
</dbReference>
<comment type="function">
    <text evidence="4">Involved in ubiquitination and subsequent proteasomal degradation of target proteins. Together with CUL1, RBX1 and a F-box protein, it forms a SCF E3 ubiquitin ligase complex. The functional specificity of this complex depends on the type of F-box protein. In the SCF complex, it serves as an adapter that links the F-box protein to CUL1.</text>
</comment>
<dbReference type="UniPathway" id="UPA00143"/>
<dbReference type="Pfam" id="PF03931">
    <property type="entry name" value="Skp1_POZ"/>
    <property type="match status" value="1"/>
</dbReference>
<dbReference type="SMART" id="SM00512">
    <property type="entry name" value="Skp1"/>
    <property type="match status" value="1"/>
</dbReference>
<protein>
    <recommendedName>
        <fullName evidence="4">SKP1-like protein</fullName>
    </recommendedName>
</protein>
<dbReference type="SUPFAM" id="SSF54695">
    <property type="entry name" value="POZ domain"/>
    <property type="match status" value="1"/>
</dbReference>
<proteinExistence type="inferred from homology"/>
<name>A0A2U1LZ97_ARTAN</name>
<dbReference type="InterPro" id="IPR001232">
    <property type="entry name" value="SKP1-like"/>
</dbReference>
<dbReference type="OrthoDB" id="7827685at2759"/>
<dbReference type="Gene3D" id="3.30.710.10">
    <property type="entry name" value="Potassium Channel Kv1.1, Chain A"/>
    <property type="match status" value="1"/>
</dbReference>
<evidence type="ECO:0000313" key="7">
    <source>
        <dbReference type="Proteomes" id="UP000245207"/>
    </source>
</evidence>
<comment type="subunit">
    <text evidence="4">Part of a SCF (SKP1-cullin-F-box) protein ligase complex.</text>
</comment>
<dbReference type="PIRSF" id="PIRSF028729">
    <property type="entry name" value="E3_ubiquit_lig_SCF_Skp"/>
    <property type="match status" value="1"/>
</dbReference>
<dbReference type="InterPro" id="IPR016073">
    <property type="entry name" value="Skp1_comp_POZ"/>
</dbReference>
<evidence type="ECO:0000256" key="4">
    <source>
        <dbReference type="PIRNR" id="PIRNR028729"/>
    </source>
</evidence>
<dbReference type="InterPro" id="IPR036296">
    <property type="entry name" value="SKP1-like_dim_sf"/>
</dbReference>
<accession>A0A2U1LZ97</accession>
<comment type="pathway">
    <text evidence="1 4">Protein modification; protein ubiquitination.</text>
</comment>
<evidence type="ECO:0000313" key="6">
    <source>
        <dbReference type="EMBL" id="PWA54284.1"/>
    </source>
</evidence>
<dbReference type="GO" id="GO:0009867">
    <property type="term" value="P:jasmonic acid mediated signaling pathway"/>
    <property type="evidence" value="ECO:0007669"/>
    <property type="project" value="UniProtKB-ARBA"/>
</dbReference>
<dbReference type="GO" id="GO:0006511">
    <property type="term" value="P:ubiquitin-dependent protein catabolic process"/>
    <property type="evidence" value="ECO:0007669"/>
    <property type="project" value="InterPro"/>
</dbReference>
<dbReference type="PANTHER" id="PTHR11165">
    <property type="entry name" value="SKP1"/>
    <property type="match status" value="1"/>
</dbReference>
<comment type="similarity">
    <text evidence="2 4">Belongs to the SKP1 family.</text>
</comment>
<dbReference type="EMBL" id="PKPP01007125">
    <property type="protein sequence ID" value="PWA54284.1"/>
    <property type="molecule type" value="Genomic_DNA"/>
</dbReference>
<keyword evidence="3 4" id="KW-0833">Ubl conjugation pathway</keyword>
<evidence type="ECO:0000256" key="1">
    <source>
        <dbReference type="ARBA" id="ARBA00004906"/>
    </source>
</evidence>
<sequence length="120" mass="13316">MSKSSKTIVLKSSDGQSFKIEEAAVQLMGTIKPIIQQTVTKTISIPIPNVTGNILSKIIDYCRKHVSHKEDEDALIEFDFEFVNVDEATLISLADAARVLEIKCLSTLCTLVTRLMDFLV</sequence>
<dbReference type="SUPFAM" id="SSF81382">
    <property type="entry name" value="Skp1 dimerisation domain-like"/>
    <property type="match status" value="1"/>
</dbReference>
<dbReference type="Proteomes" id="UP000245207">
    <property type="component" value="Unassembled WGS sequence"/>
</dbReference>
<dbReference type="InterPro" id="IPR016897">
    <property type="entry name" value="SKP1"/>
</dbReference>
<dbReference type="STRING" id="35608.A0A2U1LZ97"/>
<dbReference type="AlphaFoldDB" id="A0A2U1LZ97"/>
<evidence type="ECO:0000256" key="3">
    <source>
        <dbReference type="ARBA" id="ARBA00022786"/>
    </source>
</evidence>
<evidence type="ECO:0000259" key="5">
    <source>
        <dbReference type="Pfam" id="PF03931"/>
    </source>
</evidence>